<dbReference type="InterPro" id="IPR002755">
    <property type="entry name" value="DNA_primase_S"/>
</dbReference>
<accession>A0AAN8A933</accession>
<name>A0AAN8A933_9SACH</name>
<keyword evidence="2 10" id="KW-0240">DNA-directed RNA polymerase</keyword>
<proteinExistence type="inferred from homology"/>
<keyword evidence="5" id="KW-0548">Nucleotidyltransferase</keyword>
<keyword evidence="7" id="KW-0479">Metal-binding</keyword>
<evidence type="ECO:0000256" key="6">
    <source>
        <dbReference type="ARBA" id="ARBA00022705"/>
    </source>
</evidence>
<evidence type="ECO:0000256" key="10">
    <source>
        <dbReference type="RuleBase" id="RU003514"/>
    </source>
</evidence>
<keyword evidence="6 10" id="KW-0235">DNA replication</keyword>
<keyword evidence="3 10" id="KW-0639">Primosome</keyword>
<dbReference type="PANTHER" id="PTHR10536">
    <property type="entry name" value="DNA PRIMASE SMALL SUBUNIT"/>
    <property type="match status" value="1"/>
</dbReference>
<dbReference type="SUPFAM" id="SSF56747">
    <property type="entry name" value="Prim-pol domain"/>
    <property type="match status" value="1"/>
</dbReference>
<dbReference type="EC" id="2.7.7.-" evidence="10"/>
<reference evidence="12" key="1">
    <citation type="submission" date="2023-07" db="EMBL/GenBank/DDBJ databases">
        <title>A draft genome of Kazachstania heterogenica Y-27499.</title>
        <authorList>
            <person name="Donic C."/>
            <person name="Kralova J.S."/>
            <person name="Fidel L."/>
            <person name="Ben-Dor S."/>
            <person name="Jung S."/>
        </authorList>
    </citation>
    <scope>NUCLEOTIDE SEQUENCE [LARGE SCALE GENOMIC DNA]</scope>
    <source>
        <strain evidence="12">Y27499</strain>
    </source>
</reference>
<keyword evidence="9" id="KW-0804">Transcription</keyword>
<organism evidence="11 12">
    <name type="scientific">Arxiozyma heterogenica</name>
    <dbReference type="NCBI Taxonomy" id="278026"/>
    <lineage>
        <taxon>Eukaryota</taxon>
        <taxon>Fungi</taxon>
        <taxon>Dikarya</taxon>
        <taxon>Ascomycota</taxon>
        <taxon>Saccharomycotina</taxon>
        <taxon>Saccharomycetes</taxon>
        <taxon>Saccharomycetales</taxon>
        <taxon>Saccharomycetaceae</taxon>
        <taxon>Arxiozyma</taxon>
    </lineage>
</organism>
<dbReference type="GO" id="GO:0005658">
    <property type="term" value="C:alpha DNA polymerase:primase complex"/>
    <property type="evidence" value="ECO:0007669"/>
    <property type="project" value="UniProtKB-ARBA"/>
</dbReference>
<evidence type="ECO:0000256" key="4">
    <source>
        <dbReference type="ARBA" id="ARBA00022679"/>
    </source>
</evidence>
<dbReference type="EMBL" id="JAWIZZ010000041">
    <property type="protein sequence ID" value="KAK5780495.1"/>
    <property type="molecule type" value="Genomic_DNA"/>
</dbReference>
<dbReference type="Gene3D" id="3.90.920.10">
    <property type="entry name" value="DNA primase, PRIM domain"/>
    <property type="match status" value="1"/>
</dbReference>
<evidence type="ECO:0000256" key="7">
    <source>
        <dbReference type="ARBA" id="ARBA00022723"/>
    </source>
</evidence>
<keyword evidence="12" id="KW-1185">Reference proteome</keyword>
<dbReference type="InterPro" id="IPR014052">
    <property type="entry name" value="DNA_primase_ssu_euk/arc"/>
</dbReference>
<evidence type="ECO:0000256" key="2">
    <source>
        <dbReference type="ARBA" id="ARBA00022478"/>
    </source>
</evidence>
<dbReference type="AlphaFoldDB" id="A0AAN8A933"/>
<sequence length="417" mass="49094">MSLPSAADMEHYYQNCYPFPAVFSWLNRKNPNDDNGGIESGQEGAENDNCIRTREFAMAFRSGAYKRYNSISTLREFKEMICKFNPDRFEIGAIYNKPPKDREILMKSELVPQRKELVFDIDMDDYDSFRTCCQGAQVCHKCWKFIILAMDVINVALSEDFAFHDYLWVFSGRRGAHCWCNDQRAMGLTDIQRRNILDYLNVIKDRSLSKRLNLKRPYHPHLSRSLDMLKPYFMDFILIEQDPWRDNNNAIRTLLPNIGDKILVDALTKFWMNEQPNRSSLDKWNDIDDFASNLKFNNNQRRKEFMFRLKQWKEDIVMLILYPKLDIEVTRQLIHLLKAPFCVHPATGNICVPINSSSFTPDKAPKLVTIQEEFNNSNGQPPKSLQPFIDYFQNHVTQFNNEFNKKRKLDSEEIKSE</sequence>
<dbReference type="CDD" id="cd04860">
    <property type="entry name" value="AE_Prim_S"/>
    <property type="match status" value="1"/>
</dbReference>
<evidence type="ECO:0000313" key="11">
    <source>
        <dbReference type="EMBL" id="KAK5780495.1"/>
    </source>
</evidence>
<comment type="similarity">
    <text evidence="1 10">Belongs to the eukaryotic-type primase small subunit family.</text>
</comment>
<gene>
    <name evidence="11" type="ORF">RI543_002254</name>
</gene>
<keyword evidence="4 10" id="KW-0808">Transferase</keyword>
<keyword evidence="8" id="KW-0862">Zinc</keyword>
<dbReference type="GO" id="GO:0046872">
    <property type="term" value="F:metal ion binding"/>
    <property type="evidence" value="ECO:0007669"/>
    <property type="project" value="UniProtKB-KW"/>
</dbReference>
<protein>
    <recommendedName>
        <fullName evidence="10">DNA primase</fullName>
        <ecNumber evidence="10">2.7.7.-</ecNumber>
    </recommendedName>
</protein>
<evidence type="ECO:0000313" key="12">
    <source>
        <dbReference type="Proteomes" id="UP001306508"/>
    </source>
</evidence>
<evidence type="ECO:0000256" key="8">
    <source>
        <dbReference type="ARBA" id="ARBA00022833"/>
    </source>
</evidence>
<evidence type="ECO:0000256" key="5">
    <source>
        <dbReference type="ARBA" id="ARBA00022695"/>
    </source>
</evidence>
<evidence type="ECO:0000256" key="9">
    <source>
        <dbReference type="ARBA" id="ARBA00023163"/>
    </source>
</evidence>
<dbReference type="NCBIfam" id="TIGR00335">
    <property type="entry name" value="primase_sml"/>
    <property type="match status" value="1"/>
</dbReference>
<comment type="caution">
    <text evidence="11">The sequence shown here is derived from an EMBL/GenBank/DDBJ whole genome shotgun (WGS) entry which is preliminary data.</text>
</comment>
<evidence type="ECO:0000256" key="3">
    <source>
        <dbReference type="ARBA" id="ARBA00022515"/>
    </source>
</evidence>
<dbReference type="GO" id="GO:0003899">
    <property type="term" value="F:DNA-directed RNA polymerase activity"/>
    <property type="evidence" value="ECO:0007669"/>
    <property type="project" value="InterPro"/>
</dbReference>
<dbReference type="FunFam" id="3.90.920.10:FF:000003">
    <property type="entry name" value="DNA primase"/>
    <property type="match status" value="1"/>
</dbReference>
<dbReference type="GO" id="GO:0006269">
    <property type="term" value="P:DNA replication, synthesis of primer"/>
    <property type="evidence" value="ECO:0007669"/>
    <property type="project" value="UniProtKB-KW"/>
</dbReference>
<evidence type="ECO:0000256" key="1">
    <source>
        <dbReference type="ARBA" id="ARBA00009762"/>
    </source>
</evidence>
<dbReference type="Proteomes" id="UP001306508">
    <property type="component" value="Unassembled WGS sequence"/>
</dbReference>
<dbReference type="Pfam" id="PF01896">
    <property type="entry name" value="DNA_primase_S"/>
    <property type="match status" value="1"/>
</dbReference>